<sequence>MSQCQQLQQQQAMLSMSSLIDASSTKMIIINDRFKRQSSSLSDSHHHHHHSSTIKLQRFLIEPENLTVNIGESIILPCRVSNKAGTVQWTRDGFGLGADPRLEGFPTYSMMHNDATESMIPLD</sequence>
<dbReference type="SUPFAM" id="SSF48726">
    <property type="entry name" value="Immunoglobulin"/>
    <property type="match status" value="1"/>
</dbReference>
<dbReference type="Gene3D" id="2.60.40.10">
    <property type="entry name" value="Immunoglobulins"/>
    <property type="match status" value="1"/>
</dbReference>
<keyword evidence="3" id="KW-1185">Reference proteome</keyword>
<evidence type="ECO:0000259" key="1">
    <source>
        <dbReference type="PROSITE" id="PS50835"/>
    </source>
</evidence>
<accession>A0A922HH51</accession>
<dbReference type="InterPro" id="IPR013783">
    <property type="entry name" value="Ig-like_fold"/>
</dbReference>
<evidence type="ECO:0000313" key="3">
    <source>
        <dbReference type="Proteomes" id="UP000790347"/>
    </source>
</evidence>
<proteinExistence type="predicted"/>
<reference evidence="2" key="1">
    <citation type="submission" date="2013-05" db="EMBL/GenBank/DDBJ databases">
        <authorList>
            <person name="Yim A.K.Y."/>
            <person name="Chan T.F."/>
            <person name="Ji K.M."/>
            <person name="Liu X.Y."/>
            <person name="Zhou J.W."/>
            <person name="Li R.Q."/>
            <person name="Yang K.Y."/>
            <person name="Li J."/>
            <person name="Li M."/>
            <person name="Law P.T.W."/>
            <person name="Wu Y.L."/>
            <person name="Cai Z.L."/>
            <person name="Qin H."/>
            <person name="Bao Y."/>
            <person name="Leung R.K.K."/>
            <person name="Ng P.K.S."/>
            <person name="Zou J."/>
            <person name="Zhong X.J."/>
            <person name="Ran P.X."/>
            <person name="Zhong N.S."/>
            <person name="Liu Z.G."/>
            <person name="Tsui S.K.W."/>
        </authorList>
    </citation>
    <scope>NUCLEOTIDE SEQUENCE</scope>
    <source>
        <strain evidence="2">Derf</strain>
        <tissue evidence="2">Whole organism</tissue>
    </source>
</reference>
<protein>
    <recommendedName>
        <fullName evidence="1">Ig-like domain-containing protein</fullName>
    </recommendedName>
</protein>
<organism evidence="2 3">
    <name type="scientific">Dermatophagoides farinae</name>
    <name type="common">American house dust mite</name>
    <dbReference type="NCBI Taxonomy" id="6954"/>
    <lineage>
        <taxon>Eukaryota</taxon>
        <taxon>Metazoa</taxon>
        <taxon>Ecdysozoa</taxon>
        <taxon>Arthropoda</taxon>
        <taxon>Chelicerata</taxon>
        <taxon>Arachnida</taxon>
        <taxon>Acari</taxon>
        <taxon>Acariformes</taxon>
        <taxon>Sarcoptiformes</taxon>
        <taxon>Astigmata</taxon>
        <taxon>Psoroptidia</taxon>
        <taxon>Analgoidea</taxon>
        <taxon>Pyroglyphidae</taxon>
        <taxon>Dermatophagoidinae</taxon>
        <taxon>Dermatophagoides</taxon>
    </lineage>
</organism>
<dbReference type="PROSITE" id="PS50835">
    <property type="entry name" value="IG_LIKE"/>
    <property type="match status" value="1"/>
</dbReference>
<dbReference type="AlphaFoldDB" id="A0A922HH51"/>
<evidence type="ECO:0000313" key="2">
    <source>
        <dbReference type="EMBL" id="KAH9493473.1"/>
    </source>
</evidence>
<dbReference type="InterPro" id="IPR007110">
    <property type="entry name" value="Ig-like_dom"/>
</dbReference>
<name>A0A922HH51_DERFA</name>
<dbReference type="Proteomes" id="UP000790347">
    <property type="component" value="Unassembled WGS sequence"/>
</dbReference>
<gene>
    <name evidence="2" type="ORF">DERF_014217</name>
</gene>
<dbReference type="InterPro" id="IPR036179">
    <property type="entry name" value="Ig-like_dom_sf"/>
</dbReference>
<feature type="domain" description="Ig-like" evidence="1">
    <location>
        <begin position="57"/>
        <end position="93"/>
    </location>
</feature>
<dbReference type="EMBL" id="ASGP02000008">
    <property type="protein sequence ID" value="KAH9493473.1"/>
    <property type="molecule type" value="Genomic_DNA"/>
</dbReference>
<comment type="caution">
    <text evidence="2">The sequence shown here is derived from an EMBL/GenBank/DDBJ whole genome shotgun (WGS) entry which is preliminary data.</text>
</comment>
<reference evidence="2" key="2">
    <citation type="journal article" date="2022" name="Res Sq">
        <title>Comparative Genomics Reveals Insights into the Divergent Evolution of Astigmatic Mites and Household Pest Adaptations.</title>
        <authorList>
            <person name="Xiong Q."/>
            <person name="Wan A.T.-Y."/>
            <person name="Liu X.-Y."/>
            <person name="Fung C.S.-H."/>
            <person name="Xiao X."/>
            <person name="Malainual N."/>
            <person name="Hou J."/>
            <person name="Wang L."/>
            <person name="Wang M."/>
            <person name="Yang K."/>
            <person name="Cui Y."/>
            <person name="Leung E."/>
            <person name="Nong W."/>
            <person name="Shin S.-K."/>
            <person name="Au S."/>
            <person name="Jeong K.Y."/>
            <person name="Chew F.T."/>
            <person name="Hui J."/>
            <person name="Leung T.F."/>
            <person name="Tungtrongchitr A."/>
            <person name="Zhong N."/>
            <person name="Liu Z."/>
            <person name="Tsui S."/>
        </authorList>
    </citation>
    <scope>NUCLEOTIDE SEQUENCE</scope>
    <source>
        <strain evidence="2">Derf</strain>
        <tissue evidence="2">Whole organism</tissue>
    </source>
</reference>